<evidence type="ECO:0000256" key="11">
    <source>
        <dbReference type="SAM" id="MobiDB-lite"/>
    </source>
</evidence>
<evidence type="ECO:0000256" key="1">
    <source>
        <dbReference type="ARBA" id="ARBA00009903"/>
    </source>
</evidence>
<name>A0A8S1X4Z1_PAROT</name>
<dbReference type="FunFam" id="3.30.200.20:FF:000633">
    <property type="entry name" value="Protein kinase, putative"/>
    <property type="match status" value="1"/>
</dbReference>
<evidence type="ECO:0000256" key="4">
    <source>
        <dbReference type="ARBA" id="ARBA00022679"/>
    </source>
</evidence>
<comment type="catalytic activity">
    <reaction evidence="8">
        <text>L-threonyl-[protein] + ATP = O-phospho-L-threonyl-[protein] + ADP + H(+)</text>
        <dbReference type="Rhea" id="RHEA:46608"/>
        <dbReference type="Rhea" id="RHEA-COMP:11060"/>
        <dbReference type="Rhea" id="RHEA-COMP:11605"/>
        <dbReference type="ChEBI" id="CHEBI:15378"/>
        <dbReference type="ChEBI" id="CHEBI:30013"/>
        <dbReference type="ChEBI" id="CHEBI:30616"/>
        <dbReference type="ChEBI" id="CHEBI:61977"/>
        <dbReference type="ChEBI" id="CHEBI:456216"/>
        <dbReference type="EC" id="2.7.11.1"/>
    </reaction>
</comment>
<accession>A0A8S1X4Z1</accession>
<proteinExistence type="inferred from homology"/>
<keyword evidence="3" id="KW-0723">Serine/threonine-protein kinase</keyword>
<dbReference type="AlphaFoldDB" id="A0A8S1X4Z1"/>
<protein>
    <recommendedName>
        <fullName evidence="2">non-specific serine/threonine protein kinase</fullName>
        <ecNumber evidence="2">2.7.11.1</ecNumber>
    </recommendedName>
</protein>
<keyword evidence="14" id="KW-1185">Reference proteome</keyword>
<dbReference type="GO" id="GO:0005524">
    <property type="term" value="F:ATP binding"/>
    <property type="evidence" value="ECO:0007669"/>
    <property type="project" value="UniProtKB-UniRule"/>
</dbReference>
<dbReference type="FunFam" id="1.10.510.10:FF:000340">
    <property type="entry name" value="Serine threonine protein kinase"/>
    <property type="match status" value="1"/>
</dbReference>
<evidence type="ECO:0000313" key="13">
    <source>
        <dbReference type="EMBL" id="CAD8197194.1"/>
    </source>
</evidence>
<dbReference type="CDD" id="cd05579">
    <property type="entry name" value="STKc_MAST_like"/>
    <property type="match status" value="1"/>
</dbReference>
<dbReference type="InterPro" id="IPR017441">
    <property type="entry name" value="Protein_kinase_ATP_BS"/>
</dbReference>
<evidence type="ECO:0000256" key="7">
    <source>
        <dbReference type="ARBA" id="ARBA00022840"/>
    </source>
</evidence>
<dbReference type="PROSITE" id="PS50011">
    <property type="entry name" value="PROTEIN_KINASE_DOM"/>
    <property type="match status" value="1"/>
</dbReference>
<sequence length="1044" mass="119676">MNSEGRLFRLKVKNNNDFVIKLIRILGQLAEQNYFFYGLCVSLGKRKKIHCGIYKVLMISQFSIYKRCHMKLTILQMIILFCKEYGNIDICNKQEQKGQKTLISAYGTILNLLTYMQNKSVCVCVRKGNQSGIQIQSLVRIKYQGRGGLGDSRESLSLQYLYIFMIAEVQSNEDLQVMCRICEKKTDATLIENHLVNCQQIFEARKQLHQLDVQIQKLAELAQNSFRTLNTKYQIHKSKQARHTNNENRGMRSSAPLKLNQPEDCASEDTGSRTNKCTVKSRFANLGTSLADDEPDEREQESVIQIVEENITGEDLDRIMKQQIKLSKKIEQQKQGVKFAHSPSPEIKQISSPLSNGMGSPFSLDDNTEILKDLRLQLNSLSIITKYTEETLKTHHGTQSIQFDLKIQVELFNIKHTLQKDVQDLVKMTLKLIEEKVQCTQKISRLQKLISDEDKLESLTSPLRMKISKVETGNRRTSLGNSLQEHFEMLKNSSTGSKWLNKQNVISNFENTHQVQSKTFTEGVGKDCIFQKCLSESDDGGESSSESQSEEVSDRDDKKNITKKSLEESFEMDDFVQQSKSNVISFKDLNLNLNNVIDKCDFDNEKEQKVKGYYSDGDFKTTKLVKNKQLLNVTLQDFEFIQVLGVGAFGAVWLVSKKKTKDYYAMKVIDCRNKNMNEIQNLRAEKNVFEILEGDFVVKAYYSFIQDNCLLFLLEYMMGGDFSQVLYQYGRISESVAKFYLAELLLAIESLHKKGIIHRDLKPQNILLDAQGHLKLADFGLSEIALVQKIREGKDGINCSIDPEALPMNVSKRNIKTKSNIEFHLQKTTSKTSIQERTQSGKRQNRIIGTPDYIPPEVICGLSISNFSIDWWAFGVIAYEFLVGIPPFNDCSIPKVFENIINRFIEWPDIGSGEDMMSQDAYELINSLLEPQYHQRLGEKGADEVKSHKFFNGIDWNNIRNQEAPMIPIRDLDQLEEEESNITKKKNEEVKMKDRLQSVQVSHDGNLDDVANLTRVDLLAKISQKDAENVMKKRSIRKTIQQFL</sequence>
<dbReference type="PANTHER" id="PTHR24356:SF1">
    <property type="entry name" value="SERINE_THREONINE-PROTEIN KINASE GREATWALL"/>
    <property type="match status" value="1"/>
</dbReference>
<keyword evidence="7 10" id="KW-0067">ATP-binding</keyword>
<dbReference type="EC" id="2.7.11.1" evidence="2"/>
<evidence type="ECO:0000256" key="10">
    <source>
        <dbReference type="PROSITE-ProRule" id="PRU10141"/>
    </source>
</evidence>
<dbReference type="PANTHER" id="PTHR24356">
    <property type="entry name" value="SERINE/THREONINE-PROTEIN KINASE"/>
    <property type="match status" value="1"/>
</dbReference>
<feature type="region of interest" description="Disordered" evidence="11">
    <location>
        <begin position="239"/>
        <end position="272"/>
    </location>
</feature>
<comment type="similarity">
    <text evidence="1">Belongs to the protein kinase superfamily. AGC Ser/Thr protein kinase family.</text>
</comment>
<reference evidence="13" key="1">
    <citation type="submission" date="2021-01" db="EMBL/GenBank/DDBJ databases">
        <authorList>
            <consortium name="Genoscope - CEA"/>
            <person name="William W."/>
        </authorList>
    </citation>
    <scope>NUCLEOTIDE SEQUENCE</scope>
</reference>
<dbReference type="SMART" id="SM00220">
    <property type="entry name" value="S_TKc"/>
    <property type="match status" value="1"/>
</dbReference>
<dbReference type="Proteomes" id="UP000683925">
    <property type="component" value="Unassembled WGS sequence"/>
</dbReference>
<evidence type="ECO:0000256" key="5">
    <source>
        <dbReference type="ARBA" id="ARBA00022741"/>
    </source>
</evidence>
<dbReference type="OrthoDB" id="162894at2759"/>
<dbReference type="PROSITE" id="PS00107">
    <property type="entry name" value="PROTEIN_KINASE_ATP"/>
    <property type="match status" value="1"/>
</dbReference>
<dbReference type="InterPro" id="IPR050236">
    <property type="entry name" value="Ser_Thr_kinase_AGC"/>
</dbReference>
<dbReference type="Pfam" id="PF00069">
    <property type="entry name" value="Pkinase"/>
    <property type="match status" value="2"/>
</dbReference>
<dbReference type="GO" id="GO:0004674">
    <property type="term" value="F:protein serine/threonine kinase activity"/>
    <property type="evidence" value="ECO:0007669"/>
    <property type="project" value="UniProtKB-KW"/>
</dbReference>
<dbReference type="FunFam" id="1.10.510.10:FF:000604">
    <property type="entry name" value="AGC protein kinase"/>
    <property type="match status" value="1"/>
</dbReference>
<evidence type="ECO:0000256" key="8">
    <source>
        <dbReference type="ARBA" id="ARBA00047899"/>
    </source>
</evidence>
<dbReference type="OMA" id="RIMKQQI"/>
<keyword evidence="4" id="KW-0808">Transferase</keyword>
<dbReference type="InterPro" id="IPR000719">
    <property type="entry name" value="Prot_kinase_dom"/>
</dbReference>
<dbReference type="PROSITE" id="PS00108">
    <property type="entry name" value="PROTEIN_KINASE_ST"/>
    <property type="match status" value="1"/>
</dbReference>
<feature type="domain" description="Protein kinase" evidence="12">
    <location>
        <begin position="638"/>
        <end position="951"/>
    </location>
</feature>
<feature type="region of interest" description="Disordered" evidence="11">
    <location>
        <begin position="336"/>
        <end position="355"/>
    </location>
</feature>
<evidence type="ECO:0000256" key="9">
    <source>
        <dbReference type="ARBA" id="ARBA00048679"/>
    </source>
</evidence>
<feature type="region of interest" description="Disordered" evidence="11">
    <location>
        <begin position="536"/>
        <end position="560"/>
    </location>
</feature>
<keyword evidence="6" id="KW-0418">Kinase</keyword>
<comment type="caution">
    <text evidence="13">The sequence shown here is derived from an EMBL/GenBank/DDBJ whole genome shotgun (WGS) entry which is preliminary data.</text>
</comment>
<dbReference type="EMBL" id="CAJJDP010000113">
    <property type="protein sequence ID" value="CAD8197194.1"/>
    <property type="molecule type" value="Genomic_DNA"/>
</dbReference>
<gene>
    <name evidence="13" type="ORF">POCTA_138.1.T1130186</name>
</gene>
<feature type="binding site" evidence="10">
    <location>
        <position position="667"/>
    </location>
    <ligand>
        <name>ATP</name>
        <dbReference type="ChEBI" id="CHEBI:30616"/>
    </ligand>
</feature>
<dbReference type="GO" id="GO:0035556">
    <property type="term" value="P:intracellular signal transduction"/>
    <property type="evidence" value="ECO:0007669"/>
    <property type="project" value="TreeGrafter"/>
</dbReference>
<dbReference type="InterPro" id="IPR008271">
    <property type="entry name" value="Ser/Thr_kinase_AS"/>
</dbReference>
<evidence type="ECO:0000256" key="6">
    <source>
        <dbReference type="ARBA" id="ARBA00022777"/>
    </source>
</evidence>
<evidence type="ECO:0000256" key="2">
    <source>
        <dbReference type="ARBA" id="ARBA00012513"/>
    </source>
</evidence>
<keyword evidence="5 10" id="KW-0547">Nucleotide-binding</keyword>
<evidence type="ECO:0000259" key="12">
    <source>
        <dbReference type="PROSITE" id="PS50011"/>
    </source>
</evidence>
<organism evidence="13 14">
    <name type="scientific">Paramecium octaurelia</name>
    <dbReference type="NCBI Taxonomy" id="43137"/>
    <lineage>
        <taxon>Eukaryota</taxon>
        <taxon>Sar</taxon>
        <taxon>Alveolata</taxon>
        <taxon>Ciliophora</taxon>
        <taxon>Intramacronucleata</taxon>
        <taxon>Oligohymenophorea</taxon>
        <taxon>Peniculida</taxon>
        <taxon>Parameciidae</taxon>
        <taxon>Paramecium</taxon>
    </lineage>
</organism>
<comment type="catalytic activity">
    <reaction evidence="9">
        <text>L-seryl-[protein] + ATP = O-phospho-L-seryl-[protein] + ADP + H(+)</text>
        <dbReference type="Rhea" id="RHEA:17989"/>
        <dbReference type="Rhea" id="RHEA-COMP:9863"/>
        <dbReference type="Rhea" id="RHEA-COMP:11604"/>
        <dbReference type="ChEBI" id="CHEBI:15378"/>
        <dbReference type="ChEBI" id="CHEBI:29999"/>
        <dbReference type="ChEBI" id="CHEBI:30616"/>
        <dbReference type="ChEBI" id="CHEBI:83421"/>
        <dbReference type="ChEBI" id="CHEBI:456216"/>
        <dbReference type="EC" id="2.7.11.1"/>
    </reaction>
</comment>
<evidence type="ECO:0000313" key="14">
    <source>
        <dbReference type="Proteomes" id="UP000683925"/>
    </source>
</evidence>
<evidence type="ECO:0000256" key="3">
    <source>
        <dbReference type="ARBA" id="ARBA00022527"/>
    </source>
</evidence>